<organism evidence="1 2">
    <name type="scientific">Halobacillus litoralis</name>
    <dbReference type="NCBI Taxonomy" id="45668"/>
    <lineage>
        <taxon>Bacteria</taxon>
        <taxon>Bacillati</taxon>
        <taxon>Bacillota</taxon>
        <taxon>Bacilli</taxon>
        <taxon>Bacillales</taxon>
        <taxon>Bacillaceae</taxon>
        <taxon>Halobacillus</taxon>
    </lineage>
</organism>
<dbReference type="Proteomes" id="UP000460949">
    <property type="component" value="Unassembled WGS sequence"/>
</dbReference>
<dbReference type="EMBL" id="WMET01000001">
    <property type="protein sequence ID" value="MYL19323.1"/>
    <property type="molecule type" value="Genomic_DNA"/>
</dbReference>
<evidence type="ECO:0000313" key="2">
    <source>
        <dbReference type="Proteomes" id="UP000460949"/>
    </source>
</evidence>
<name>A0A845DPH1_9BACI</name>
<gene>
    <name evidence="1" type="ORF">GLW04_05430</name>
</gene>
<reference evidence="1 2" key="1">
    <citation type="submission" date="2019-11" db="EMBL/GenBank/DDBJ databases">
        <title>Genome sequences of 17 halophilic strains isolated from different environments.</title>
        <authorList>
            <person name="Furrow R.E."/>
        </authorList>
    </citation>
    <scope>NUCLEOTIDE SEQUENCE [LARGE SCALE GENOMIC DNA]</scope>
    <source>
        <strain evidence="1 2">22511_23_Filter</strain>
    </source>
</reference>
<protein>
    <submittedName>
        <fullName evidence="1">Uncharacterized protein</fullName>
    </submittedName>
</protein>
<sequence length="54" mass="6293">MYELILRTVLNDEWIRAVLLNRPRADQNYDIPYIADDFTSFIEILPGWMCSGSG</sequence>
<proteinExistence type="predicted"/>
<accession>A0A845DPH1</accession>
<comment type="caution">
    <text evidence="1">The sequence shown here is derived from an EMBL/GenBank/DDBJ whole genome shotgun (WGS) entry which is preliminary data.</text>
</comment>
<dbReference type="AlphaFoldDB" id="A0A845DPH1"/>
<evidence type="ECO:0000313" key="1">
    <source>
        <dbReference type="EMBL" id="MYL19323.1"/>
    </source>
</evidence>